<dbReference type="SUPFAM" id="SSF49854">
    <property type="entry name" value="Spermadhesin, CUB domain"/>
    <property type="match status" value="3"/>
</dbReference>
<dbReference type="PANTHER" id="PTHR47537:SF2">
    <property type="entry name" value="CUBILIN"/>
    <property type="match status" value="1"/>
</dbReference>
<dbReference type="PANTHER" id="PTHR47537">
    <property type="entry name" value="CUBILIN"/>
    <property type="match status" value="1"/>
</dbReference>
<proteinExistence type="predicted"/>
<evidence type="ECO:0000313" key="5">
    <source>
        <dbReference type="EMBL" id="CAB3376899.1"/>
    </source>
</evidence>
<dbReference type="GO" id="GO:0005886">
    <property type="term" value="C:plasma membrane"/>
    <property type="evidence" value="ECO:0007669"/>
    <property type="project" value="TreeGrafter"/>
</dbReference>
<keyword evidence="6" id="KW-1185">Reference proteome</keyword>
<dbReference type="InterPro" id="IPR035914">
    <property type="entry name" value="Sperma_CUB_dom_sf"/>
</dbReference>
<feature type="region of interest" description="Disordered" evidence="3">
    <location>
        <begin position="184"/>
        <end position="204"/>
    </location>
</feature>
<reference evidence="5 6" key="1">
    <citation type="submission" date="2020-04" db="EMBL/GenBank/DDBJ databases">
        <authorList>
            <person name="Alioto T."/>
            <person name="Alioto T."/>
            <person name="Gomez Garrido J."/>
        </authorList>
    </citation>
    <scope>NUCLEOTIDE SEQUENCE [LARGE SCALE GENOMIC DNA]</scope>
</reference>
<evidence type="ECO:0000256" key="3">
    <source>
        <dbReference type="SAM" id="MobiDB-lite"/>
    </source>
</evidence>
<evidence type="ECO:0000256" key="1">
    <source>
        <dbReference type="ARBA" id="ARBA00023157"/>
    </source>
</evidence>
<dbReference type="Pfam" id="PF00431">
    <property type="entry name" value="CUB"/>
    <property type="match status" value="3"/>
</dbReference>
<feature type="domain" description="CUB" evidence="4">
    <location>
        <begin position="301"/>
        <end position="422"/>
    </location>
</feature>
<dbReference type="FunFam" id="2.60.120.290:FF:000058">
    <property type="entry name" value="CUB domaincontaining protein"/>
    <property type="match status" value="1"/>
</dbReference>
<feature type="domain" description="CUB" evidence="4">
    <location>
        <begin position="38"/>
        <end position="158"/>
    </location>
</feature>
<feature type="compositionally biased region" description="Low complexity" evidence="3">
    <location>
        <begin position="185"/>
        <end position="204"/>
    </location>
</feature>
<sequence>MERERAHSLNILLHTSAGRHGPHGLFLTDGQKVAGTHCDYLFASSNFSLSKGKFFSPRFPSNYPPGVSCNYRFAGRSQERVRVVFEELNLQKGDVSCLEREDIVRVHDGAVRLAPVIAAVCNQAYQLEVLSTGPDLLVRLSGTSPAPGQGFRATYEFESASDENLQYLDPKQSESMMNPSRVINAPTAATSGSGGHAASAPLAPGAAASTTSALEIDATPWAGRPARDWRRLGGGVAGGRVRRGGWSGPGHALSLSPDSVVAPVSPRRRTMARAAILATAAAAVVLVAAARAANPSSAVNCDVLITSDEGKNGTIASPSFPQPYPPRSLCRYEFQGRGKERVQLTFREFNLFHAGGDENDCESSDSLNAYVHLEGRSEKIDSFCGNNLPLPLMSSGSKLSLEFRGAVSSRHVRGFQAFYSFTENFGISSGRQLSAHPCGFEFNSTEAANGTFSSPNYPGYYPRDTECHYLFYGRPGEKVHLHFTYFDVEGVLPCEATSASDYVEFSNYMTQDRKYSRYCGQLKGFEVESDKRTFRVTFRSNDRLDGTGFHATYHFRPESEPNLRKPFTSAAAKTTIAPAGLALCWLLVAAW</sequence>
<dbReference type="SMART" id="SM00042">
    <property type="entry name" value="CUB"/>
    <property type="match status" value="3"/>
</dbReference>
<dbReference type="InterPro" id="IPR000859">
    <property type="entry name" value="CUB_dom"/>
</dbReference>
<dbReference type="Gene3D" id="2.60.120.290">
    <property type="entry name" value="Spermadhesin, CUB domain"/>
    <property type="match status" value="3"/>
</dbReference>
<comment type="caution">
    <text evidence="5">The sequence shown here is derived from an EMBL/GenBank/DDBJ whole genome shotgun (WGS) entry which is preliminary data.</text>
</comment>
<name>A0A8S1D9A0_9INSE</name>
<dbReference type="Proteomes" id="UP000494165">
    <property type="component" value="Unassembled WGS sequence"/>
</dbReference>
<protein>
    <recommendedName>
        <fullName evidence="4">CUB domain-containing protein</fullName>
    </recommendedName>
</protein>
<evidence type="ECO:0000259" key="4">
    <source>
        <dbReference type="PROSITE" id="PS01180"/>
    </source>
</evidence>
<evidence type="ECO:0000313" key="6">
    <source>
        <dbReference type="Proteomes" id="UP000494165"/>
    </source>
</evidence>
<evidence type="ECO:0000256" key="2">
    <source>
        <dbReference type="PROSITE-ProRule" id="PRU00059"/>
    </source>
</evidence>
<dbReference type="EMBL" id="CADEPI010000136">
    <property type="protein sequence ID" value="CAB3376899.1"/>
    <property type="molecule type" value="Genomic_DNA"/>
</dbReference>
<dbReference type="InterPro" id="IPR053207">
    <property type="entry name" value="Non-NMDA_GluR_Accessory"/>
</dbReference>
<accession>A0A8S1D9A0</accession>
<gene>
    <name evidence="5" type="ORF">CLODIP_2_CD03137</name>
</gene>
<dbReference type="PROSITE" id="PS01180">
    <property type="entry name" value="CUB"/>
    <property type="match status" value="3"/>
</dbReference>
<comment type="caution">
    <text evidence="2">Lacks conserved residue(s) required for the propagation of feature annotation.</text>
</comment>
<organism evidence="5 6">
    <name type="scientific">Cloeon dipterum</name>
    <dbReference type="NCBI Taxonomy" id="197152"/>
    <lineage>
        <taxon>Eukaryota</taxon>
        <taxon>Metazoa</taxon>
        <taxon>Ecdysozoa</taxon>
        <taxon>Arthropoda</taxon>
        <taxon>Hexapoda</taxon>
        <taxon>Insecta</taxon>
        <taxon>Pterygota</taxon>
        <taxon>Palaeoptera</taxon>
        <taxon>Ephemeroptera</taxon>
        <taxon>Pisciforma</taxon>
        <taxon>Baetidae</taxon>
        <taxon>Cloeon</taxon>
    </lineage>
</organism>
<feature type="domain" description="CUB" evidence="4">
    <location>
        <begin position="438"/>
        <end position="556"/>
    </location>
</feature>
<dbReference type="AlphaFoldDB" id="A0A8S1D9A0"/>
<keyword evidence="1" id="KW-1015">Disulfide bond</keyword>
<dbReference type="OrthoDB" id="6369184at2759"/>
<dbReference type="CDD" id="cd00041">
    <property type="entry name" value="CUB"/>
    <property type="match status" value="3"/>
</dbReference>